<sequence length="149" mass="17404">MKLTNNEFKITYIRTVDSTVIENSNNKPIDFEDKNIENIIPGKEYYGFFQASISGEYGYEIHKNLKTDKDGLKIYLECTNSSVEILKDNFYTLTRRNWTSGLFPDNLPDNCLRKWSKTGQFYVKYKALESASVLKTNDIKLKYKIITLK</sequence>
<dbReference type="OrthoDB" id="1632997at2"/>
<comment type="caution">
    <text evidence="1">The sequence shown here is derived from an EMBL/GenBank/DDBJ whole genome shotgun (WGS) entry which is preliminary data.</text>
</comment>
<dbReference type="AlphaFoldDB" id="A0A0F4LEL4"/>
<evidence type="ECO:0000313" key="1">
    <source>
        <dbReference type="EMBL" id="KJY56709.1"/>
    </source>
</evidence>
<protein>
    <submittedName>
        <fullName evidence="1">Uncharacterized protein</fullName>
    </submittedName>
</protein>
<dbReference type="PATRIC" id="fig|1218507.3.peg.1234"/>
<dbReference type="EMBL" id="JXLI01000010">
    <property type="protein sequence ID" value="KJY56709.1"/>
    <property type="molecule type" value="Genomic_DNA"/>
</dbReference>
<dbReference type="STRING" id="1218507.JF74_10610"/>
<proteinExistence type="predicted"/>
<gene>
    <name evidence="1" type="ORF">JF74_10610</name>
</gene>
<reference evidence="1 2" key="1">
    <citation type="submission" date="2015-01" db="EMBL/GenBank/DDBJ databases">
        <title>Comparative genomics of the lactic acid bacteria isolated from the honey bee gut.</title>
        <authorList>
            <person name="Ellegaard K.M."/>
            <person name="Tamarit D."/>
            <person name="Javelind E."/>
            <person name="Olofsson T."/>
            <person name="Andersson S.G."/>
            <person name="Vasquez A."/>
        </authorList>
    </citation>
    <scope>NUCLEOTIDE SEQUENCE [LARGE SCALE GENOMIC DNA]</scope>
    <source>
        <strain evidence="1 2">Hma8</strain>
    </source>
</reference>
<dbReference type="RefSeq" id="WP_046324976.1">
    <property type="nucleotide sequence ID" value="NZ_JBHTMT010000001.1"/>
</dbReference>
<organism evidence="1 2">
    <name type="scientific">Lactobacillus melliventris</name>
    <dbReference type="NCBI Taxonomy" id="1218507"/>
    <lineage>
        <taxon>Bacteria</taxon>
        <taxon>Bacillati</taxon>
        <taxon>Bacillota</taxon>
        <taxon>Bacilli</taxon>
        <taxon>Lactobacillales</taxon>
        <taxon>Lactobacillaceae</taxon>
        <taxon>Lactobacillus</taxon>
    </lineage>
</organism>
<evidence type="ECO:0000313" key="2">
    <source>
        <dbReference type="Proteomes" id="UP000033531"/>
    </source>
</evidence>
<dbReference type="HOGENOM" id="CLU_1747317_0_0_9"/>
<accession>A0A0F4LEL4</accession>
<name>A0A0F4LEL4_9LACO</name>
<dbReference type="Proteomes" id="UP000033531">
    <property type="component" value="Unassembled WGS sequence"/>
</dbReference>